<reference evidence="4 5" key="1">
    <citation type="submission" date="2017-02" db="EMBL/GenBank/DDBJ databases">
        <title>Genomes of Trichoderma spp. with biocontrol activity.</title>
        <authorList>
            <person name="Gardiner D."/>
            <person name="Kazan K."/>
            <person name="Vos C."/>
            <person name="Harvey P."/>
        </authorList>
    </citation>
    <scope>NUCLEOTIDE SEQUENCE [LARGE SCALE GENOMIC DNA]</scope>
    <source>
        <strain evidence="4 5">Tr1</strain>
    </source>
</reference>
<evidence type="ECO:0000313" key="5">
    <source>
        <dbReference type="Proteomes" id="UP000236290"/>
    </source>
</evidence>
<dbReference type="Pfam" id="PF21666">
    <property type="entry name" value="DUF4246_N"/>
    <property type="match status" value="1"/>
</dbReference>
<proteinExistence type="predicted"/>
<protein>
    <submittedName>
        <fullName evidence="4">Uncharacterized protein</fullName>
    </submittedName>
</protein>
<dbReference type="InterPro" id="IPR049207">
    <property type="entry name" value="DUF4246_N"/>
</dbReference>
<dbReference type="InterPro" id="IPR025340">
    <property type="entry name" value="DUF4246"/>
</dbReference>
<dbReference type="Proteomes" id="UP000236290">
    <property type="component" value="Unassembled WGS sequence"/>
</dbReference>
<dbReference type="InterPro" id="IPR049192">
    <property type="entry name" value="DUF4246_C"/>
</dbReference>
<accession>A0A2K0TXD7</accession>
<comment type="caution">
    <text evidence="4">The sequence shown here is derived from an EMBL/GenBank/DDBJ whole genome shotgun (WGS) entry which is preliminary data.</text>
</comment>
<dbReference type="OrthoDB" id="4893172at2759"/>
<evidence type="ECO:0000256" key="1">
    <source>
        <dbReference type="SAM" id="MobiDB-lite"/>
    </source>
</evidence>
<dbReference type="AlphaFoldDB" id="A0A2K0TXD7"/>
<dbReference type="EMBL" id="MTYI01000165">
    <property type="protein sequence ID" value="PNP50203.1"/>
    <property type="molecule type" value="Genomic_DNA"/>
</dbReference>
<evidence type="ECO:0000259" key="3">
    <source>
        <dbReference type="Pfam" id="PF21666"/>
    </source>
</evidence>
<dbReference type="PANTHER" id="PTHR33119">
    <property type="entry name" value="IFI3P"/>
    <property type="match status" value="1"/>
</dbReference>
<dbReference type="Pfam" id="PF14033">
    <property type="entry name" value="DUF4246"/>
    <property type="match status" value="1"/>
</dbReference>
<sequence>MDRTSSENNYEKSLEWFPGTAQQEKQFREWIEAADEPLCLDDIEEWLEANANDLLEGENGCIDIEKLSNDMSRDFQMRVSPTAIIRLPGYGYPLDFMYTGFYPVISTYEGIRWYTTALLSRELCMMKAVEEITNMPGWCDDVRHAHIADKWKKEILGLDWGNYLSYADFTPSMADLCIDELKLKADMYEKTGLIPVLDSAACVVKSDKLVPDALKQELSLGRQKLFESMSDGDRPRGEVTIDLIDPSTCPLMYHRSRILPDRCIDLTDCLEACGQGDILLTPWDPKKRGKRYNLIDASCQWLPCDVIVDETGKAEINSYINNLHPIEHADMYTTIEKFINLALPALDVVYRCPFEFSHQRIDSHDISYDCKVPEICADKECSCLNIPAETLEEYKMERPHKEESESPYEDKDDRLLNLKLESNETQVKHLLRKWLNEVNEGNDWCRHIPENHVDPLDKWFNETHPLRFSEPISTRWYHEAHLKASDVRSSGFFSQKSNRLQIVVRLTEIHLTPENPEYLCDSWETDGLLNEHIVSTALFCYDSDNVTDGYMYFDTVIDWPSLDRIQRLDVFDAERAYAFQPSEKELQTIGRVPINTTMAVFYPNIYRHHRGSFSLVDRSRPGHRKMLMLHLVDPAIPIISTSNVPPQQFHWWTECKAHNEGLQIVERLPPELQAMVSSHVDFPVDNEKAKEIRNDCRVNRETLGYPPSYEKWSYGTDSDSGSQHGESQGDESQDELSDSYESNDE</sequence>
<gene>
    <name evidence="4" type="ORF">THARTR1_09192</name>
</gene>
<feature type="compositionally biased region" description="Acidic residues" evidence="1">
    <location>
        <begin position="728"/>
        <end position="745"/>
    </location>
</feature>
<feature type="domain" description="DUF4246" evidence="2">
    <location>
        <begin position="172"/>
        <end position="654"/>
    </location>
</feature>
<organism evidence="4 5">
    <name type="scientific">Trichoderma harzianum</name>
    <name type="common">Hypocrea lixii</name>
    <dbReference type="NCBI Taxonomy" id="5544"/>
    <lineage>
        <taxon>Eukaryota</taxon>
        <taxon>Fungi</taxon>
        <taxon>Dikarya</taxon>
        <taxon>Ascomycota</taxon>
        <taxon>Pezizomycotina</taxon>
        <taxon>Sordariomycetes</taxon>
        <taxon>Hypocreomycetidae</taxon>
        <taxon>Hypocreales</taxon>
        <taxon>Hypocreaceae</taxon>
        <taxon>Trichoderma</taxon>
    </lineage>
</organism>
<feature type="region of interest" description="Disordered" evidence="1">
    <location>
        <begin position="702"/>
        <end position="745"/>
    </location>
</feature>
<feature type="compositionally biased region" description="Polar residues" evidence="1">
    <location>
        <begin position="715"/>
        <end position="726"/>
    </location>
</feature>
<feature type="domain" description="DUF4246" evidence="3">
    <location>
        <begin position="87"/>
        <end position="154"/>
    </location>
</feature>
<name>A0A2K0TXD7_TRIHA</name>
<evidence type="ECO:0000259" key="2">
    <source>
        <dbReference type="Pfam" id="PF14033"/>
    </source>
</evidence>
<dbReference type="PANTHER" id="PTHR33119:SF1">
    <property type="entry name" value="FE2OG DIOXYGENASE DOMAIN-CONTAINING PROTEIN"/>
    <property type="match status" value="1"/>
</dbReference>
<evidence type="ECO:0000313" key="4">
    <source>
        <dbReference type="EMBL" id="PNP50203.1"/>
    </source>
</evidence>